<feature type="repeat" description="ANK" evidence="3">
    <location>
        <begin position="256"/>
        <end position="288"/>
    </location>
</feature>
<evidence type="ECO:0000256" key="5">
    <source>
        <dbReference type="SAM" id="Phobius"/>
    </source>
</evidence>
<dbReference type="Pfam" id="PF00023">
    <property type="entry name" value="Ank"/>
    <property type="match status" value="1"/>
</dbReference>
<organism evidence="6 7">
    <name type="scientific">Corynascus novoguineensis</name>
    <dbReference type="NCBI Taxonomy" id="1126955"/>
    <lineage>
        <taxon>Eukaryota</taxon>
        <taxon>Fungi</taxon>
        <taxon>Dikarya</taxon>
        <taxon>Ascomycota</taxon>
        <taxon>Pezizomycotina</taxon>
        <taxon>Sordariomycetes</taxon>
        <taxon>Sordariomycetidae</taxon>
        <taxon>Sordariales</taxon>
        <taxon>Chaetomiaceae</taxon>
        <taxon>Corynascus</taxon>
    </lineage>
</organism>
<feature type="repeat" description="ANK" evidence="3">
    <location>
        <begin position="34"/>
        <end position="66"/>
    </location>
</feature>
<keyword evidence="5" id="KW-0812">Transmembrane</keyword>
<dbReference type="Proteomes" id="UP001303647">
    <property type="component" value="Unassembled WGS sequence"/>
</dbReference>
<keyword evidence="5" id="KW-0472">Membrane</keyword>
<dbReference type="Gene3D" id="1.25.40.20">
    <property type="entry name" value="Ankyrin repeat-containing domain"/>
    <property type="match status" value="6"/>
</dbReference>
<feature type="repeat" description="ANK" evidence="3">
    <location>
        <begin position="228"/>
        <end position="255"/>
    </location>
</feature>
<dbReference type="SMART" id="SM00248">
    <property type="entry name" value="ANK"/>
    <property type="match status" value="13"/>
</dbReference>
<name>A0AAN7CUY3_9PEZI</name>
<dbReference type="InterPro" id="IPR036770">
    <property type="entry name" value="Ankyrin_rpt-contain_sf"/>
</dbReference>
<dbReference type="EMBL" id="MU857655">
    <property type="protein sequence ID" value="KAK4247358.1"/>
    <property type="molecule type" value="Genomic_DNA"/>
</dbReference>
<keyword evidence="5" id="KW-1133">Transmembrane helix</keyword>
<comment type="caution">
    <text evidence="6">The sequence shown here is derived from an EMBL/GenBank/DDBJ whole genome shotgun (WGS) entry which is preliminary data.</text>
</comment>
<gene>
    <name evidence="6" type="ORF">C7999DRAFT_14595</name>
</gene>
<feature type="region of interest" description="Disordered" evidence="4">
    <location>
        <begin position="439"/>
        <end position="459"/>
    </location>
</feature>
<keyword evidence="1" id="KW-0677">Repeat</keyword>
<proteinExistence type="predicted"/>
<feature type="repeat" description="ANK" evidence="3">
    <location>
        <begin position="547"/>
        <end position="569"/>
    </location>
</feature>
<reference evidence="6" key="1">
    <citation type="journal article" date="2023" name="Mol. Phylogenet. Evol.">
        <title>Genome-scale phylogeny and comparative genomics of the fungal order Sordariales.</title>
        <authorList>
            <person name="Hensen N."/>
            <person name="Bonometti L."/>
            <person name="Westerberg I."/>
            <person name="Brannstrom I.O."/>
            <person name="Guillou S."/>
            <person name="Cros-Aarteil S."/>
            <person name="Calhoun S."/>
            <person name="Haridas S."/>
            <person name="Kuo A."/>
            <person name="Mondo S."/>
            <person name="Pangilinan J."/>
            <person name="Riley R."/>
            <person name="LaButti K."/>
            <person name="Andreopoulos B."/>
            <person name="Lipzen A."/>
            <person name="Chen C."/>
            <person name="Yan M."/>
            <person name="Daum C."/>
            <person name="Ng V."/>
            <person name="Clum A."/>
            <person name="Steindorff A."/>
            <person name="Ohm R.A."/>
            <person name="Martin F."/>
            <person name="Silar P."/>
            <person name="Natvig D.O."/>
            <person name="Lalanne C."/>
            <person name="Gautier V."/>
            <person name="Ament-Velasquez S.L."/>
            <person name="Kruys A."/>
            <person name="Hutchinson M.I."/>
            <person name="Powell A.J."/>
            <person name="Barry K."/>
            <person name="Miller A.N."/>
            <person name="Grigoriev I.V."/>
            <person name="Debuchy R."/>
            <person name="Gladieux P."/>
            <person name="Hiltunen Thoren M."/>
            <person name="Johannesson H."/>
        </authorList>
    </citation>
    <scope>NUCLEOTIDE SEQUENCE</scope>
    <source>
        <strain evidence="6">CBS 359.72</strain>
    </source>
</reference>
<reference evidence="6" key="2">
    <citation type="submission" date="2023-05" db="EMBL/GenBank/DDBJ databases">
        <authorList>
            <consortium name="Lawrence Berkeley National Laboratory"/>
            <person name="Steindorff A."/>
            <person name="Hensen N."/>
            <person name="Bonometti L."/>
            <person name="Westerberg I."/>
            <person name="Brannstrom I.O."/>
            <person name="Guillou S."/>
            <person name="Cros-Aarteil S."/>
            <person name="Calhoun S."/>
            <person name="Haridas S."/>
            <person name="Kuo A."/>
            <person name="Mondo S."/>
            <person name="Pangilinan J."/>
            <person name="Riley R."/>
            <person name="Labutti K."/>
            <person name="Andreopoulos B."/>
            <person name="Lipzen A."/>
            <person name="Chen C."/>
            <person name="Yanf M."/>
            <person name="Daum C."/>
            <person name="Ng V."/>
            <person name="Clum A."/>
            <person name="Ohm R."/>
            <person name="Martin F."/>
            <person name="Silar P."/>
            <person name="Natvig D."/>
            <person name="Lalanne C."/>
            <person name="Gautier V."/>
            <person name="Ament-Velasquez S.L."/>
            <person name="Kruys A."/>
            <person name="Hutchinson M.I."/>
            <person name="Powell A.J."/>
            <person name="Barry K."/>
            <person name="Miller A.N."/>
            <person name="Grigoriev I.V."/>
            <person name="Debuchy R."/>
            <person name="Gladieux P."/>
            <person name="Thoren M.H."/>
            <person name="Johannesson H."/>
        </authorList>
    </citation>
    <scope>NUCLEOTIDE SEQUENCE</scope>
    <source>
        <strain evidence="6">CBS 359.72</strain>
    </source>
</reference>
<evidence type="ECO:0000256" key="1">
    <source>
        <dbReference type="ARBA" id="ARBA00022737"/>
    </source>
</evidence>
<dbReference type="PANTHER" id="PTHR24198:SF165">
    <property type="entry name" value="ANKYRIN REPEAT-CONTAINING PROTEIN-RELATED"/>
    <property type="match status" value="1"/>
</dbReference>
<accession>A0AAN7CUY3</accession>
<sequence length="1340" mass="149301">MDDELIQAVVGNDLDEVKKLLEAGHDVNVKDEYYEQTAISWAAELDHLEVAKALYNKGADIRLADIHGQSPVHWAAMKSERVLSIFLECEREDKSLSASAAEDGPARHVKRSAKVDFDSTDEDGRTPLMAAARDGRYGSVHALLKVGADPQVYDKNCKTPLYLAAWNGHIDVMRELVKTGANPYELSDPPREDVTAFVLAATADDAGWKAYLDTKSNFTAEEHPVLGLHHAARHGFPKIVERMVSAGSGVDARDDMGRTPLIWASINGHVSVVQLLLSIGANAKLSDNEYKETALMWAAEHGHAEIVELLSPKSDVNAPALGWRGFTALTFAVWNKHPVCMEALIKAGADLNAADEKGLSPLSWAAKNRHLDAVKIMIKAGADLYSESLEGRTALYFASRDRDIVQAFIEERRETTMGADEKLPRVRAIELALRHACEDLPSSDETGSGSKDTFPPNDENGSEILGFILDQTKYLEAVDHDNGNLVSWAAQGGNSVEMAKLCTRKVNLELSDVDKRTPLHWAAQSGNSRVAKCLLINGVKPDSRDKEQRTPLSLAAEAGHIEVVKVLLSFRYGSVGAKVDDAAVGRKKVPERANIKAGDTVKKDKLHNEDGKAAKLAGNKKGGVIVEIDSQDSSGQTPLWYAATKQHRAIFAELLASGASPAIKDSKGRSLQNVLEEELYKEQESLPVQAREALEAMVKKLGSSEALWTGPRQETIKTVDAGFRATVVSVHKGNQSDIRLQSPTVDSLLEGHDLPELQGMKWAWIHLPANNMRWVLMAKHYEACGERHGWNSSVVLQSSHWEQQQHRSRDHHARFMRPACHSFTLHRSSPTRGMVLFMPYLHWELQSQHTKLNDITKTPGKRESYREDIFNRREKNLSNAEKLYSVYLDEEHPLHVRRTLDQFYYHTLPDTKERDNDQTGIRYYEGHGLRSQSPGLEPILTMVDELWMWVLPACAEKPPIIITAFPQRSERSVGSRLTALVSNIIDQIVESSERPIRGLAQAIVAECSKTYFDPTSNRNGLLQFSEIYETSIGDIAERETRRFLELKENIQKPGSQSPDPAFDKNRTLLNDSLDIITDIEDLRQIKDIRDELNIILSVFHQQNKVVQAMTRTLREINIEQSSPANWPTTANPIDSMSYALEDGNAKKAYNLTLPAVVGRSIDEVKRLDHFAERTAKAIEQLLDLKHKQANLALTKGIYKINDGTDRQGKTIMYFTVATIIFLPLSFMASFLTIEVDEFPRGTGGKLSLDFVLKVIFAVSVTLIVPSVIVAFNLDHKSRRERVQALKSAVENWRMRPKQKPRDIEHGGSRPTEASAQGDEAVDAGGQKGDTMDLNHEKPQR</sequence>
<dbReference type="PANTHER" id="PTHR24198">
    <property type="entry name" value="ANKYRIN REPEAT AND PROTEIN KINASE DOMAIN-CONTAINING PROTEIN"/>
    <property type="match status" value="1"/>
</dbReference>
<dbReference type="Gene3D" id="1.20.58.340">
    <property type="entry name" value="Magnesium transport protein CorA, transmembrane region"/>
    <property type="match status" value="1"/>
</dbReference>
<feature type="repeat" description="ANK" evidence="3">
    <location>
        <begin position="324"/>
        <end position="356"/>
    </location>
</feature>
<evidence type="ECO:0000256" key="4">
    <source>
        <dbReference type="SAM" id="MobiDB-lite"/>
    </source>
</evidence>
<evidence type="ECO:0000256" key="3">
    <source>
        <dbReference type="PROSITE-ProRule" id="PRU00023"/>
    </source>
</evidence>
<feature type="repeat" description="ANK" evidence="3">
    <location>
        <begin position="514"/>
        <end position="546"/>
    </location>
</feature>
<feature type="repeat" description="ANK" evidence="3">
    <location>
        <begin position="123"/>
        <end position="155"/>
    </location>
</feature>
<protein>
    <submittedName>
        <fullName evidence="6">Ankyrin repeat-containing domain protein</fullName>
    </submittedName>
</protein>
<dbReference type="Pfam" id="PF12796">
    <property type="entry name" value="Ank_2"/>
    <property type="match status" value="5"/>
</dbReference>
<evidence type="ECO:0000313" key="7">
    <source>
        <dbReference type="Proteomes" id="UP001303647"/>
    </source>
</evidence>
<evidence type="ECO:0000313" key="6">
    <source>
        <dbReference type="EMBL" id="KAK4247358.1"/>
    </source>
</evidence>
<feature type="compositionally biased region" description="Basic and acidic residues" evidence="4">
    <location>
        <begin position="1329"/>
        <end position="1340"/>
    </location>
</feature>
<feature type="transmembrane region" description="Helical" evidence="5">
    <location>
        <begin position="1211"/>
        <end position="1230"/>
    </location>
</feature>
<dbReference type="PROSITE" id="PS50088">
    <property type="entry name" value="ANK_REPEAT"/>
    <property type="match status" value="10"/>
</dbReference>
<dbReference type="SUPFAM" id="SSF48403">
    <property type="entry name" value="Ankyrin repeat"/>
    <property type="match status" value="3"/>
</dbReference>
<keyword evidence="2 3" id="KW-0040">ANK repeat</keyword>
<evidence type="ECO:0000256" key="2">
    <source>
        <dbReference type="ARBA" id="ARBA00023043"/>
    </source>
</evidence>
<keyword evidence="7" id="KW-1185">Reference proteome</keyword>
<dbReference type="InterPro" id="IPR002110">
    <property type="entry name" value="Ankyrin_rpt"/>
</dbReference>
<feature type="repeat" description="ANK" evidence="3">
    <location>
        <begin position="634"/>
        <end position="666"/>
    </location>
</feature>
<feature type="repeat" description="ANK" evidence="3">
    <location>
        <begin position="357"/>
        <end position="389"/>
    </location>
</feature>
<feature type="transmembrane region" description="Helical" evidence="5">
    <location>
        <begin position="1250"/>
        <end position="1273"/>
    </location>
</feature>
<dbReference type="PROSITE" id="PS50297">
    <property type="entry name" value="ANK_REP_REGION"/>
    <property type="match status" value="8"/>
</dbReference>
<feature type="region of interest" description="Disordered" evidence="4">
    <location>
        <begin position="1291"/>
        <end position="1340"/>
    </location>
</feature>
<feature type="repeat" description="ANK" evidence="3">
    <location>
        <begin position="156"/>
        <end position="188"/>
    </location>
</feature>